<evidence type="ECO:0000313" key="2">
    <source>
        <dbReference type="EMBL" id="VUD74806.1"/>
    </source>
</evidence>
<feature type="chain" id="PRO_5021469357" evidence="1">
    <location>
        <begin position="25"/>
        <end position="71"/>
    </location>
</feature>
<sequence>MGLAGSRAFVSAAALRLARPFAQAATQSGGSASGRGAAASTSISPRACLQGNFRLGQVHFEAGPDRSATVR</sequence>
<feature type="signal peptide" evidence="1">
    <location>
        <begin position="1"/>
        <end position="24"/>
    </location>
</feature>
<evidence type="ECO:0000313" key="3">
    <source>
        <dbReference type="Proteomes" id="UP000410984"/>
    </source>
</evidence>
<reference evidence="2 3" key="1">
    <citation type="submission" date="2019-06" db="EMBL/GenBank/DDBJ databases">
        <authorList>
            <person name="Rodrigo-Torres L."/>
            <person name="Arahal R. D."/>
            <person name="Lucena T."/>
        </authorList>
    </citation>
    <scope>NUCLEOTIDE SEQUENCE [LARGE SCALE GENOMIC DNA]</scope>
    <source>
        <strain evidence="2 3">SB0023/3</strain>
    </source>
</reference>
<evidence type="ECO:0000256" key="1">
    <source>
        <dbReference type="SAM" id="SignalP"/>
    </source>
</evidence>
<keyword evidence="1" id="KW-0732">Signal</keyword>
<dbReference type="EMBL" id="CABFPH010000159">
    <property type="protein sequence ID" value="VUD74806.1"/>
    <property type="molecule type" value="Genomic_DNA"/>
</dbReference>
<proteinExistence type="predicted"/>
<keyword evidence="3" id="KW-1185">Reference proteome</keyword>
<protein>
    <submittedName>
        <fullName evidence="2">Uncharacterized protein</fullName>
    </submittedName>
</protein>
<name>A0A509EK77_9HYPH</name>
<dbReference type="AlphaFoldDB" id="A0A509EK77"/>
<organism evidence="2 3">
    <name type="scientific">Methylobacterium symbioticum</name>
    <dbReference type="NCBI Taxonomy" id="2584084"/>
    <lineage>
        <taxon>Bacteria</taxon>
        <taxon>Pseudomonadati</taxon>
        <taxon>Pseudomonadota</taxon>
        <taxon>Alphaproteobacteria</taxon>
        <taxon>Hyphomicrobiales</taxon>
        <taxon>Methylobacteriaceae</taxon>
        <taxon>Methylobacterium</taxon>
    </lineage>
</organism>
<gene>
    <name evidence="2" type="ORF">MET9862_05439</name>
</gene>
<dbReference type="Proteomes" id="UP000410984">
    <property type="component" value="Unassembled WGS sequence"/>
</dbReference>
<accession>A0A509EK77</accession>